<sequence length="56" mass="6422">MPFNDLETAVFAHLRVSPSQLHPNSMAFLRAFEVTPGYLEIVPTLKMFFHAFGLQR</sequence>
<dbReference type="EMBL" id="LXQA011043834">
    <property type="protein sequence ID" value="MCI82455.1"/>
    <property type="molecule type" value="Genomic_DNA"/>
</dbReference>
<protein>
    <recommendedName>
        <fullName evidence="1">Transposase (putative) gypsy type domain-containing protein</fullName>
    </recommendedName>
</protein>
<dbReference type="InterPro" id="IPR007321">
    <property type="entry name" value="Transposase_28"/>
</dbReference>
<organism evidence="2 3">
    <name type="scientific">Trifolium medium</name>
    <dbReference type="NCBI Taxonomy" id="97028"/>
    <lineage>
        <taxon>Eukaryota</taxon>
        <taxon>Viridiplantae</taxon>
        <taxon>Streptophyta</taxon>
        <taxon>Embryophyta</taxon>
        <taxon>Tracheophyta</taxon>
        <taxon>Spermatophyta</taxon>
        <taxon>Magnoliopsida</taxon>
        <taxon>eudicotyledons</taxon>
        <taxon>Gunneridae</taxon>
        <taxon>Pentapetalae</taxon>
        <taxon>rosids</taxon>
        <taxon>fabids</taxon>
        <taxon>Fabales</taxon>
        <taxon>Fabaceae</taxon>
        <taxon>Papilionoideae</taxon>
        <taxon>50 kb inversion clade</taxon>
        <taxon>NPAAA clade</taxon>
        <taxon>Hologalegina</taxon>
        <taxon>IRL clade</taxon>
        <taxon>Trifolieae</taxon>
        <taxon>Trifolium</taxon>
    </lineage>
</organism>
<dbReference type="Pfam" id="PF04195">
    <property type="entry name" value="Transposase_28"/>
    <property type="match status" value="1"/>
</dbReference>
<feature type="non-terminal residue" evidence="2">
    <location>
        <position position="56"/>
    </location>
</feature>
<accession>A0A392V6I8</accession>
<proteinExistence type="predicted"/>
<evidence type="ECO:0000313" key="2">
    <source>
        <dbReference type="EMBL" id="MCI82455.1"/>
    </source>
</evidence>
<name>A0A392V6I8_9FABA</name>
<feature type="domain" description="Transposase (putative) gypsy type" evidence="1">
    <location>
        <begin position="2"/>
        <end position="55"/>
    </location>
</feature>
<dbReference type="Proteomes" id="UP000265520">
    <property type="component" value="Unassembled WGS sequence"/>
</dbReference>
<dbReference type="AlphaFoldDB" id="A0A392V6I8"/>
<reference evidence="2 3" key="1">
    <citation type="journal article" date="2018" name="Front. Plant Sci.">
        <title>Red Clover (Trifolium pratense) and Zigzag Clover (T. medium) - A Picture of Genomic Similarities and Differences.</title>
        <authorList>
            <person name="Dluhosova J."/>
            <person name="Istvanek J."/>
            <person name="Nedelnik J."/>
            <person name="Repkova J."/>
        </authorList>
    </citation>
    <scope>NUCLEOTIDE SEQUENCE [LARGE SCALE GENOMIC DNA]</scope>
    <source>
        <strain evidence="3">cv. 10/8</strain>
        <tissue evidence="2">Leaf</tissue>
    </source>
</reference>
<evidence type="ECO:0000313" key="3">
    <source>
        <dbReference type="Proteomes" id="UP000265520"/>
    </source>
</evidence>
<comment type="caution">
    <text evidence="2">The sequence shown here is derived from an EMBL/GenBank/DDBJ whole genome shotgun (WGS) entry which is preliminary data.</text>
</comment>
<keyword evidence="3" id="KW-1185">Reference proteome</keyword>
<evidence type="ECO:0000259" key="1">
    <source>
        <dbReference type="Pfam" id="PF04195"/>
    </source>
</evidence>